<dbReference type="Gene3D" id="1.10.287.1490">
    <property type="match status" value="1"/>
</dbReference>
<sequence length="1141" mass="126570">MVGSKFYMFGGQVDGEFLNDLWAFDLNPLRTKAAWEHVEPVEGSPRPAQRTGHICVTHGDRIILFGGTDCQYHYNDTWVFDTNTRTWSELNCIGFIPSPREGHAAALVDDVVYVFGGRGVDGKDLGDLGAFKLSNQRWYMFQKMGPTPTARSGHAMASMGSRVFVLGGLGGESLNPAKPEDHNQVHVLDTKHIKYPDSNKAPPPGPPTGPSRKSSVTVQAPTQGPRPSSPEDGVNGRAVSSIEQRTDADEARRAMTSPNGARPQPNGTAHPGAPVKAKPPQRPRREDGDELDDERAAEMIISGERAMSPEQARARSPTTFSSNRAISPIQNGDPYIQQQPLSMASAAMGINGVVARSVSPSVGKPSLDGFYGQKPASPANGPNGYTKAGSTGNITADLIRDLKEKEADMEALKKREVWMKAALSKASRSGFVYADAEDLSLDAEDDDIDGRKVAEMVMNLKHLKAKLQTTIVEQSKVASERVEEAEKIRASALQEAAYYRAKLAALEANSTSDVSRMDKDRIAELESQLAVATAEQADRDRKVSELSESLALQTTLLEQAESRADDSSKRADSVHEIHQRTIQSHSSLRDRQVDLENALREQSDKLLAQSSLLQQREAEQMKAESQLEELIVTRDQHIRALEQAKTALQAASARAEEVDTQHQRARDQIAQLETDFAELRGELEARNSEIDAARSRMLDAENSWAKSRQEADALRALTTGGLGELLDTHRDLKSDEDRASRGHAEKVSAMEGEISSLRDMLKEASRLTEEAQQQVSQERQKVGEMEVEGMTLRSQIVGLRTQLSSALADSGRLRRDLAAKDAQLREKVNAASSADVRHDTLRKYLAENGIVEGEMSSRDNGASSSRVAELEEQLVNRTRMHERSERELQRVTQQKREAEAQLESLSGDIERLQTSSTGQSIGDSSAAEARAEEAERKLEETETSYKGRLQQLEEDYQLAVHYVKGTEKMMRKMKDELTKQKVLNQTMQTELDRSSSTEPGSRIRGINGRGTPSSDDGAHEILRNQLSDAQRQVQRLNGDNRELRLRIDTLEQDLEHMRETVILSQRESDERLSRIEELEQDVERMQNSLVVARGGHDETLLEQLSNENTNLKRENEQLSHKIGLLLELRKRYGIRASIKRA</sequence>
<evidence type="ECO:0000256" key="5">
    <source>
        <dbReference type="ARBA" id="ARBA00023054"/>
    </source>
</evidence>
<gene>
    <name evidence="8" type="ORF">EUX98_g5890</name>
</gene>
<dbReference type="OrthoDB" id="45365at2759"/>
<evidence type="ECO:0000256" key="4">
    <source>
        <dbReference type="ARBA" id="ARBA00022737"/>
    </source>
</evidence>
<feature type="coiled-coil region" evidence="6">
    <location>
        <begin position="613"/>
        <end position="696"/>
    </location>
</feature>
<feature type="region of interest" description="Disordered" evidence="7">
    <location>
        <begin position="194"/>
        <end position="292"/>
    </location>
</feature>
<protein>
    <submittedName>
        <fullName evidence="8">Uncharacterized protein</fullName>
    </submittedName>
</protein>
<reference evidence="8 9" key="1">
    <citation type="submission" date="2019-02" db="EMBL/GenBank/DDBJ databases">
        <title>Genome sequencing of the rare red list fungi Antrodiella citrinella (Flaviporus citrinellus).</title>
        <authorList>
            <person name="Buettner E."/>
            <person name="Kellner H."/>
        </authorList>
    </citation>
    <scope>NUCLEOTIDE SEQUENCE [LARGE SCALE GENOMIC DNA]</scope>
    <source>
        <strain evidence="8 9">DSM 108506</strain>
    </source>
</reference>
<comment type="subcellular location">
    <subcellularLocation>
        <location evidence="1">Cytoplasm</location>
    </subcellularLocation>
</comment>
<keyword evidence="3" id="KW-0963">Cytoplasm</keyword>
<feature type="compositionally biased region" description="Basic and acidic residues" evidence="7">
    <location>
        <begin position="879"/>
        <end position="899"/>
    </location>
</feature>
<feature type="compositionally biased region" description="Basic and acidic residues" evidence="7">
    <location>
        <begin position="929"/>
        <end position="945"/>
    </location>
</feature>
<dbReference type="SUPFAM" id="SSF117281">
    <property type="entry name" value="Kelch motif"/>
    <property type="match status" value="1"/>
</dbReference>
<feature type="coiled-coil region" evidence="6">
    <location>
        <begin position="747"/>
        <end position="788"/>
    </location>
</feature>
<dbReference type="Pfam" id="PF24681">
    <property type="entry name" value="Kelch_KLHDC2_KLHL20_DRC7"/>
    <property type="match status" value="1"/>
</dbReference>
<dbReference type="PANTHER" id="PTHR23244:SF456">
    <property type="entry name" value="MULTIPLE EPIDERMAL GROWTH FACTOR-LIKE DOMAINS PROTEIN 8"/>
    <property type="match status" value="1"/>
</dbReference>
<feature type="region of interest" description="Disordered" evidence="7">
    <location>
        <begin position="369"/>
        <end position="388"/>
    </location>
</feature>
<feature type="region of interest" description="Disordered" evidence="7">
    <location>
        <begin position="307"/>
        <end position="331"/>
    </location>
</feature>
<dbReference type="GO" id="GO:0051285">
    <property type="term" value="C:cell cortex of cell tip"/>
    <property type="evidence" value="ECO:0007669"/>
    <property type="project" value="TreeGrafter"/>
</dbReference>
<dbReference type="PANTHER" id="PTHR23244">
    <property type="entry name" value="KELCH REPEAT DOMAIN"/>
    <property type="match status" value="1"/>
</dbReference>
<feature type="region of interest" description="Disordered" evidence="7">
    <location>
        <begin position="558"/>
        <end position="589"/>
    </location>
</feature>
<keyword evidence="5 6" id="KW-0175">Coiled coil</keyword>
<feature type="compositionally biased region" description="Polar residues" evidence="7">
    <location>
        <begin position="211"/>
        <end position="226"/>
    </location>
</feature>
<organism evidence="8 9">
    <name type="scientific">Antrodiella citrinella</name>
    <dbReference type="NCBI Taxonomy" id="2447956"/>
    <lineage>
        <taxon>Eukaryota</taxon>
        <taxon>Fungi</taxon>
        <taxon>Dikarya</taxon>
        <taxon>Basidiomycota</taxon>
        <taxon>Agaricomycotina</taxon>
        <taxon>Agaricomycetes</taxon>
        <taxon>Polyporales</taxon>
        <taxon>Steccherinaceae</taxon>
        <taxon>Antrodiella</taxon>
    </lineage>
</organism>
<feature type="compositionally biased region" description="Basic and acidic residues" evidence="7">
    <location>
        <begin position="560"/>
        <end position="579"/>
    </location>
</feature>
<evidence type="ECO:0000313" key="8">
    <source>
        <dbReference type="EMBL" id="THH28297.1"/>
    </source>
</evidence>
<dbReference type="InterPro" id="IPR015915">
    <property type="entry name" value="Kelch-typ_b-propeller"/>
</dbReference>
<evidence type="ECO:0000256" key="6">
    <source>
        <dbReference type="SAM" id="Coils"/>
    </source>
</evidence>
<proteinExistence type="predicted"/>
<dbReference type="Gene3D" id="2.120.10.80">
    <property type="entry name" value="Kelch-type beta propeller"/>
    <property type="match status" value="1"/>
</dbReference>
<accession>A0A4S4MS84</accession>
<evidence type="ECO:0000313" key="9">
    <source>
        <dbReference type="Proteomes" id="UP000308730"/>
    </source>
</evidence>
<feature type="compositionally biased region" description="Polar residues" evidence="7">
    <location>
        <begin position="912"/>
        <end position="923"/>
    </location>
</feature>
<keyword evidence="2" id="KW-0880">Kelch repeat</keyword>
<dbReference type="FunFam" id="2.120.10.80:FF:000049">
    <property type="entry name" value="Cell polarity protein (Tea1)"/>
    <property type="match status" value="1"/>
</dbReference>
<keyword evidence="9" id="KW-1185">Reference proteome</keyword>
<dbReference type="AlphaFoldDB" id="A0A4S4MS84"/>
<dbReference type="Proteomes" id="UP000308730">
    <property type="component" value="Unassembled WGS sequence"/>
</dbReference>
<evidence type="ECO:0000256" key="3">
    <source>
        <dbReference type="ARBA" id="ARBA00022490"/>
    </source>
</evidence>
<evidence type="ECO:0000256" key="1">
    <source>
        <dbReference type="ARBA" id="ARBA00004496"/>
    </source>
</evidence>
<feature type="region of interest" description="Disordered" evidence="7">
    <location>
        <begin position="985"/>
        <end position="1018"/>
    </location>
</feature>
<name>A0A4S4MS84_9APHY</name>
<feature type="region of interest" description="Disordered" evidence="7">
    <location>
        <begin position="875"/>
        <end position="945"/>
    </location>
</feature>
<keyword evidence="4" id="KW-0677">Repeat</keyword>
<dbReference type="EMBL" id="SGPM01000188">
    <property type="protein sequence ID" value="THH28297.1"/>
    <property type="molecule type" value="Genomic_DNA"/>
</dbReference>
<feature type="coiled-coil region" evidence="6">
    <location>
        <begin position="1019"/>
        <end position="1121"/>
    </location>
</feature>
<evidence type="ECO:0000256" key="2">
    <source>
        <dbReference type="ARBA" id="ARBA00022441"/>
    </source>
</evidence>
<feature type="compositionally biased region" description="Basic and acidic residues" evidence="7">
    <location>
        <begin position="244"/>
        <end position="253"/>
    </location>
</feature>
<comment type="caution">
    <text evidence="8">The sequence shown here is derived from an EMBL/GenBank/DDBJ whole genome shotgun (WGS) entry which is preliminary data.</text>
</comment>
<dbReference type="GO" id="GO:0061245">
    <property type="term" value="P:establishment or maintenance of bipolar cell polarity"/>
    <property type="evidence" value="ECO:0007669"/>
    <property type="project" value="TreeGrafter"/>
</dbReference>
<evidence type="ECO:0000256" key="7">
    <source>
        <dbReference type="SAM" id="MobiDB-lite"/>
    </source>
</evidence>
<feature type="compositionally biased region" description="Polar residues" evidence="7">
    <location>
        <begin position="316"/>
        <end position="331"/>
    </location>
</feature>